<accession>A0A4Z0ZA71</accession>
<dbReference type="CDD" id="cd16454">
    <property type="entry name" value="RING-H2_PA-TM-RING"/>
    <property type="match status" value="1"/>
</dbReference>
<feature type="chain" id="PRO_5021377766" description="RING-type domain-containing protein" evidence="11">
    <location>
        <begin position="29"/>
        <end position="542"/>
    </location>
</feature>
<evidence type="ECO:0000256" key="11">
    <source>
        <dbReference type="SAM" id="SignalP"/>
    </source>
</evidence>
<evidence type="ECO:0000256" key="10">
    <source>
        <dbReference type="SAM" id="Phobius"/>
    </source>
</evidence>
<dbReference type="STRING" id="37992.A0A4Z0ZA71"/>
<feature type="region of interest" description="Disordered" evidence="9">
    <location>
        <begin position="298"/>
        <end position="365"/>
    </location>
</feature>
<keyword evidence="14" id="KW-1185">Reference proteome</keyword>
<dbReference type="AlphaFoldDB" id="A0A4Z0ZA71"/>
<dbReference type="SUPFAM" id="SSF57850">
    <property type="entry name" value="RING/U-box"/>
    <property type="match status" value="1"/>
</dbReference>
<organism evidence="13 14">
    <name type="scientific">Xylaria hypoxylon</name>
    <dbReference type="NCBI Taxonomy" id="37992"/>
    <lineage>
        <taxon>Eukaryota</taxon>
        <taxon>Fungi</taxon>
        <taxon>Dikarya</taxon>
        <taxon>Ascomycota</taxon>
        <taxon>Pezizomycotina</taxon>
        <taxon>Sordariomycetes</taxon>
        <taxon>Xylariomycetidae</taxon>
        <taxon>Xylariales</taxon>
        <taxon>Xylariaceae</taxon>
        <taxon>Xylaria</taxon>
    </lineage>
</organism>
<keyword evidence="4 8" id="KW-0863">Zinc-finger</keyword>
<keyword evidence="2 10" id="KW-0812">Transmembrane</keyword>
<evidence type="ECO:0000256" key="5">
    <source>
        <dbReference type="ARBA" id="ARBA00022833"/>
    </source>
</evidence>
<dbReference type="InterPro" id="IPR013083">
    <property type="entry name" value="Znf_RING/FYVE/PHD"/>
</dbReference>
<keyword evidence="7 10" id="KW-0472">Membrane</keyword>
<evidence type="ECO:0000256" key="4">
    <source>
        <dbReference type="ARBA" id="ARBA00022771"/>
    </source>
</evidence>
<name>A0A4Z0ZA71_9PEZI</name>
<evidence type="ECO:0000256" key="8">
    <source>
        <dbReference type="PROSITE-ProRule" id="PRU00175"/>
    </source>
</evidence>
<reference evidence="13 14" key="1">
    <citation type="submission" date="2019-03" db="EMBL/GenBank/DDBJ databases">
        <title>Draft genome sequence of Xylaria hypoxylon DSM 108379, a ubiquitous saprotrophic-parasitic fungi on hardwood.</title>
        <authorList>
            <person name="Buettner E."/>
            <person name="Leonhardt S."/>
            <person name="Gebauer A.M."/>
            <person name="Liers C."/>
            <person name="Hofrichter M."/>
            <person name="Kellner H."/>
        </authorList>
    </citation>
    <scope>NUCLEOTIDE SEQUENCE [LARGE SCALE GENOMIC DNA]</scope>
    <source>
        <strain evidence="13 14">DSM 108379</strain>
    </source>
</reference>
<keyword evidence="11" id="KW-0732">Signal</keyword>
<comment type="caution">
    <text evidence="13">The sequence shown here is derived from an EMBL/GenBank/DDBJ whole genome shotgun (WGS) entry which is preliminary data.</text>
</comment>
<sequence length="542" mass="58211">MMVATLLSLVAKAWLALSIASLASLASAQDASVTPFDLTDYFTQSKMTLVITTAETAENAPYGSPYDVVPLTNEAGLQQTDVSKLPDVSGDLVILDYSNFTQVNYQDKIIFLCCDATTDNDTNLISPDRVLNTIMSNSVAPAAILLYSTTKSICVVGGSHLTYSRLWSMASQVDALKVHSVIATTNADTVLASIKPSSDSVESQQQQQPRPGGTSAIAMSILYSITGLITLLFLLIIGTGAVRAHRNPERYGPRASANGRPRRSRARGLAMAMLETLPIVKFGESDQRKPDEENALQAVAGAAPQAQDASQGVTEGSANVATSESSSEAASNAISQHEPESASVPTSSTPDKAKEAEPEENPLGCSICTEDFTVGEDVRVLPCDHKFHPACVDPWLVNVSGTCPLCRLDLRPPEDIEREENGETAESQDATAAADGHLAPPAETNQTLESAAAGEETQRRRRSRLFDWNRLRHASVDERLQALRQYRQSQQGSDPASSAADDERRHSRLTDRIRGRFHLRGDSRSSAATPGDSLPPTSTTQQ</sequence>
<dbReference type="EMBL" id="SKBN01000045">
    <property type="protein sequence ID" value="TGJ85462.1"/>
    <property type="molecule type" value="Genomic_DNA"/>
</dbReference>
<feature type="region of interest" description="Disordered" evidence="9">
    <location>
        <begin position="486"/>
        <end position="542"/>
    </location>
</feature>
<protein>
    <recommendedName>
        <fullName evidence="12">RING-type domain-containing protein</fullName>
    </recommendedName>
</protein>
<dbReference type="PANTHER" id="PTHR46539">
    <property type="entry name" value="E3 UBIQUITIN-PROTEIN LIGASE ATL42"/>
    <property type="match status" value="1"/>
</dbReference>
<evidence type="ECO:0000313" key="14">
    <source>
        <dbReference type="Proteomes" id="UP000297716"/>
    </source>
</evidence>
<dbReference type="Proteomes" id="UP000297716">
    <property type="component" value="Unassembled WGS sequence"/>
</dbReference>
<evidence type="ECO:0000256" key="9">
    <source>
        <dbReference type="SAM" id="MobiDB-lite"/>
    </source>
</evidence>
<evidence type="ECO:0000256" key="7">
    <source>
        <dbReference type="ARBA" id="ARBA00023136"/>
    </source>
</evidence>
<feature type="compositionally biased region" description="Low complexity" evidence="9">
    <location>
        <begin position="298"/>
        <end position="335"/>
    </location>
</feature>
<keyword evidence="6 10" id="KW-1133">Transmembrane helix</keyword>
<gene>
    <name evidence="13" type="ORF">E0Z10_g3319</name>
</gene>
<dbReference type="Pfam" id="PF13639">
    <property type="entry name" value="zf-RING_2"/>
    <property type="match status" value="1"/>
</dbReference>
<dbReference type="PANTHER" id="PTHR46539:SF1">
    <property type="entry name" value="E3 UBIQUITIN-PROTEIN LIGASE ATL42"/>
    <property type="match status" value="1"/>
</dbReference>
<feature type="compositionally biased region" description="Basic and acidic residues" evidence="9">
    <location>
        <begin position="501"/>
        <end position="523"/>
    </location>
</feature>
<evidence type="ECO:0000256" key="1">
    <source>
        <dbReference type="ARBA" id="ARBA00004370"/>
    </source>
</evidence>
<dbReference type="PROSITE" id="PS50089">
    <property type="entry name" value="ZF_RING_2"/>
    <property type="match status" value="1"/>
</dbReference>
<evidence type="ECO:0000256" key="3">
    <source>
        <dbReference type="ARBA" id="ARBA00022723"/>
    </source>
</evidence>
<dbReference type="GO" id="GO:0016020">
    <property type="term" value="C:membrane"/>
    <property type="evidence" value="ECO:0007669"/>
    <property type="project" value="UniProtKB-SubCell"/>
</dbReference>
<feature type="transmembrane region" description="Helical" evidence="10">
    <location>
        <begin position="216"/>
        <end position="237"/>
    </location>
</feature>
<dbReference type="InterPro" id="IPR001841">
    <property type="entry name" value="Znf_RING"/>
</dbReference>
<proteinExistence type="predicted"/>
<dbReference type="OrthoDB" id="8062037at2759"/>
<evidence type="ECO:0000256" key="2">
    <source>
        <dbReference type="ARBA" id="ARBA00022692"/>
    </source>
</evidence>
<evidence type="ECO:0000259" key="12">
    <source>
        <dbReference type="PROSITE" id="PS50089"/>
    </source>
</evidence>
<dbReference type="GO" id="GO:0008270">
    <property type="term" value="F:zinc ion binding"/>
    <property type="evidence" value="ECO:0007669"/>
    <property type="project" value="UniProtKB-KW"/>
</dbReference>
<evidence type="ECO:0000256" key="6">
    <source>
        <dbReference type="ARBA" id="ARBA00022989"/>
    </source>
</evidence>
<evidence type="ECO:0000313" key="13">
    <source>
        <dbReference type="EMBL" id="TGJ85462.1"/>
    </source>
</evidence>
<comment type="subcellular location">
    <subcellularLocation>
        <location evidence="1">Membrane</location>
    </subcellularLocation>
</comment>
<keyword evidence="5" id="KW-0862">Zinc</keyword>
<feature type="region of interest" description="Disordered" evidence="9">
    <location>
        <begin position="437"/>
        <end position="460"/>
    </location>
</feature>
<feature type="signal peptide" evidence="11">
    <location>
        <begin position="1"/>
        <end position="28"/>
    </location>
</feature>
<dbReference type="SMART" id="SM00184">
    <property type="entry name" value="RING"/>
    <property type="match status" value="1"/>
</dbReference>
<feature type="compositionally biased region" description="Polar residues" evidence="9">
    <location>
        <begin position="486"/>
        <end position="496"/>
    </location>
</feature>
<feature type="domain" description="RING-type" evidence="12">
    <location>
        <begin position="365"/>
        <end position="407"/>
    </location>
</feature>
<keyword evidence="3" id="KW-0479">Metal-binding</keyword>
<dbReference type="Gene3D" id="3.30.40.10">
    <property type="entry name" value="Zinc/RING finger domain, C3HC4 (zinc finger)"/>
    <property type="match status" value="1"/>
</dbReference>